<sequence>MAQPKIRTLLVYSQIVLATIGFAVAAPNARSEIRRPPGFLDGNSSTTSNNHHKKNPNSNPNQQRGENAQTERKNFQRTGIICNLWAFSLSLSPSLRPRNRR</sequence>
<evidence type="ECO:0000256" key="1">
    <source>
        <dbReference type="SAM" id="MobiDB-lite"/>
    </source>
</evidence>
<evidence type="ECO:0000313" key="3">
    <source>
        <dbReference type="EMBL" id="PUU80644.1"/>
    </source>
</evidence>
<reference evidence="3 4" key="1">
    <citation type="submission" date="2017-04" db="EMBL/GenBank/DDBJ databases">
        <title>Draft genome sequence of Tuber borchii Vittad., a whitish edible truffle.</title>
        <authorList>
            <consortium name="DOE Joint Genome Institute"/>
            <person name="Murat C."/>
            <person name="Kuo A."/>
            <person name="Barry K.W."/>
            <person name="Clum A."/>
            <person name="Dockter R.B."/>
            <person name="Fauchery L."/>
            <person name="Iotti M."/>
            <person name="Kohler A."/>
            <person name="Labutti K."/>
            <person name="Lindquist E.A."/>
            <person name="Lipzen A."/>
            <person name="Ohm R.A."/>
            <person name="Wang M."/>
            <person name="Grigoriev I.V."/>
            <person name="Zambonelli A."/>
            <person name="Martin F.M."/>
        </authorList>
    </citation>
    <scope>NUCLEOTIDE SEQUENCE [LARGE SCALE GENOMIC DNA]</scope>
    <source>
        <strain evidence="3 4">Tbo3840</strain>
    </source>
</reference>
<feature type="chain" id="PRO_5015570011" description="Secreted protein" evidence="2">
    <location>
        <begin position="26"/>
        <end position="101"/>
    </location>
</feature>
<dbReference type="AlphaFoldDB" id="A0A2T6ZYU8"/>
<dbReference type="Proteomes" id="UP000244722">
    <property type="component" value="Unassembled WGS sequence"/>
</dbReference>
<name>A0A2T6ZYU8_TUBBO</name>
<keyword evidence="2" id="KW-0732">Signal</keyword>
<keyword evidence="4" id="KW-1185">Reference proteome</keyword>
<comment type="caution">
    <text evidence="3">The sequence shown here is derived from an EMBL/GenBank/DDBJ whole genome shotgun (WGS) entry which is preliminary data.</text>
</comment>
<proteinExistence type="predicted"/>
<feature type="signal peptide" evidence="2">
    <location>
        <begin position="1"/>
        <end position="25"/>
    </location>
</feature>
<protein>
    <recommendedName>
        <fullName evidence="5">Secreted protein</fullName>
    </recommendedName>
</protein>
<accession>A0A2T6ZYU8</accession>
<gene>
    <name evidence="3" type="ORF">B9Z19DRAFT_1191698</name>
</gene>
<organism evidence="3 4">
    <name type="scientific">Tuber borchii</name>
    <name type="common">White truffle</name>
    <dbReference type="NCBI Taxonomy" id="42251"/>
    <lineage>
        <taxon>Eukaryota</taxon>
        <taxon>Fungi</taxon>
        <taxon>Dikarya</taxon>
        <taxon>Ascomycota</taxon>
        <taxon>Pezizomycotina</taxon>
        <taxon>Pezizomycetes</taxon>
        <taxon>Pezizales</taxon>
        <taxon>Tuberaceae</taxon>
        <taxon>Tuber</taxon>
    </lineage>
</organism>
<evidence type="ECO:0008006" key="5">
    <source>
        <dbReference type="Google" id="ProtNLM"/>
    </source>
</evidence>
<evidence type="ECO:0000313" key="4">
    <source>
        <dbReference type="Proteomes" id="UP000244722"/>
    </source>
</evidence>
<evidence type="ECO:0000256" key="2">
    <source>
        <dbReference type="SAM" id="SignalP"/>
    </source>
</evidence>
<dbReference type="EMBL" id="NESQ01000060">
    <property type="protein sequence ID" value="PUU80644.1"/>
    <property type="molecule type" value="Genomic_DNA"/>
</dbReference>
<feature type="region of interest" description="Disordered" evidence="1">
    <location>
        <begin position="32"/>
        <end position="73"/>
    </location>
</feature>